<keyword evidence="7" id="KW-1185">Reference proteome</keyword>
<dbReference type="InterPro" id="IPR017871">
    <property type="entry name" value="ABC_transporter-like_CS"/>
</dbReference>
<reference evidence="6 7" key="1">
    <citation type="submission" date="2019-11" db="EMBL/GenBank/DDBJ databases">
        <title>Genome sequence of Moorella glycerini DSM11254.</title>
        <authorList>
            <person name="Poehlein A."/>
            <person name="Boeer T."/>
            <person name="Daniel R."/>
        </authorList>
    </citation>
    <scope>NUCLEOTIDE SEQUENCE [LARGE SCALE GENOMIC DNA]</scope>
    <source>
        <strain evidence="6 7">DSM 11254</strain>
    </source>
</reference>
<evidence type="ECO:0000256" key="4">
    <source>
        <dbReference type="ARBA" id="ARBA00066388"/>
    </source>
</evidence>
<evidence type="ECO:0000256" key="3">
    <source>
        <dbReference type="ARBA" id="ARBA00022840"/>
    </source>
</evidence>
<dbReference type="EMBL" id="CP046244">
    <property type="protein sequence ID" value="QGP92333.1"/>
    <property type="molecule type" value="Genomic_DNA"/>
</dbReference>
<dbReference type="InterPro" id="IPR050093">
    <property type="entry name" value="ABC_SmlMolc_Importer"/>
</dbReference>
<dbReference type="PROSITE" id="PS00211">
    <property type="entry name" value="ABC_TRANSPORTER_1"/>
    <property type="match status" value="1"/>
</dbReference>
<dbReference type="Gene3D" id="3.40.50.300">
    <property type="entry name" value="P-loop containing nucleotide triphosphate hydrolases"/>
    <property type="match status" value="1"/>
</dbReference>
<dbReference type="SMART" id="SM00382">
    <property type="entry name" value="AAA"/>
    <property type="match status" value="1"/>
</dbReference>
<dbReference type="OrthoDB" id="9802264at2"/>
<dbReference type="GO" id="GO:0005524">
    <property type="term" value="F:ATP binding"/>
    <property type="evidence" value="ECO:0007669"/>
    <property type="project" value="UniProtKB-KW"/>
</dbReference>
<dbReference type="GO" id="GO:0016887">
    <property type="term" value="F:ATP hydrolysis activity"/>
    <property type="evidence" value="ECO:0007669"/>
    <property type="project" value="InterPro"/>
</dbReference>
<dbReference type="EC" id="7.6.2.9" evidence="4"/>
<gene>
    <name evidence="6" type="primary">potA</name>
    <name evidence="6" type="ORF">MGLY_17070</name>
</gene>
<feature type="domain" description="ABC transporter" evidence="5">
    <location>
        <begin position="4"/>
        <end position="237"/>
    </location>
</feature>
<evidence type="ECO:0000313" key="7">
    <source>
        <dbReference type="Proteomes" id="UP000425916"/>
    </source>
</evidence>
<accession>A0A6I5ZQR0</accession>
<name>A0A6I5ZQR0_9FIRM</name>
<dbReference type="Proteomes" id="UP000425916">
    <property type="component" value="Chromosome"/>
</dbReference>
<dbReference type="Pfam" id="PF00005">
    <property type="entry name" value="ABC_tran"/>
    <property type="match status" value="1"/>
</dbReference>
<dbReference type="GO" id="GO:0015418">
    <property type="term" value="F:ABC-type quaternary ammonium compound transporting activity"/>
    <property type="evidence" value="ECO:0007669"/>
    <property type="project" value="UniProtKB-EC"/>
</dbReference>
<keyword evidence="3 6" id="KW-0067">ATP-binding</keyword>
<dbReference type="InterPro" id="IPR003439">
    <property type="entry name" value="ABC_transporter-like_ATP-bd"/>
</dbReference>
<dbReference type="InterPro" id="IPR003593">
    <property type="entry name" value="AAA+_ATPase"/>
</dbReference>
<dbReference type="RefSeq" id="WP_156273034.1">
    <property type="nucleotide sequence ID" value="NZ_CP046244.1"/>
</dbReference>
<dbReference type="InterPro" id="IPR008995">
    <property type="entry name" value="Mo/tungstate-bd_C_term_dom"/>
</dbReference>
<evidence type="ECO:0000259" key="5">
    <source>
        <dbReference type="PROSITE" id="PS50893"/>
    </source>
</evidence>
<evidence type="ECO:0000256" key="2">
    <source>
        <dbReference type="ARBA" id="ARBA00022741"/>
    </source>
</evidence>
<dbReference type="SUPFAM" id="SSF50331">
    <property type="entry name" value="MOP-like"/>
    <property type="match status" value="1"/>
</dbReference>
<sequence>MTAIRVEKLEKWFGRVRALDGISLDIQPGTLVAILGPSGCGKTTLLRCLAGFTAVDGGQVLFDGEDVTHLPPHLRQTALVFQNYALWPHMTIFDNIAYGLRLKKLPRREVQSRVEAALALTELNGDPDLPRRRPAALSGGQQQRVALARALAVEPRVLLLDEPLSNLDARVRQRLRVEIRCLQKKLGITTVHVTHDQEEALSMADTVVIMNGGRIEQVGRPAEVFQRPASAFVAEFLGNSNTLPGRVLPGGALEVAGQRLPGGLALPPDAATVTVVIRAGDITLRSPGTSPAEGQVVLAGVVEDVLFQGNLYRHTVVVGRQTIVADATTPSRRGPVLAVIPAVKVFVFPVP</sequence>
<dbReference type="PROSITE" id="PS50893">
    <property type="entry name" value="ABC_TRANSPORTER_2"/>
    <property type="match status" value="1"/>
</dbReference>
<dbReference type="SUPFAM" id="SSF52540">
    <property type="entry name" value="P-loop containing nucleoside triphosphate hydrolases"/>
    <property type="match status" value="1"/>
</dbReference>
<dbReference type="AlphaFoldDB" id="A0A6I5ZQR0"/>
<keyword evidence="1" id="KW-0813">Transport</keyword>
<dbReference type="InterPro" id="IPR027417">
    <property type="entry name" value="P-loop_NTPase"/>
</dbReference>
<keyword evidence="2" id="KW-0547">Nucleotide-binding</keyword>
<dbReference type="FunFam" id="3.40.50.300:FF:000425">
    <property type="entry name" value="Probable ABC transporter, ATP-binding subunit"/>
    <property type="match status" value="1"/>
</dbReference>
<protein>
    <recommendedName>
        <fullName evidence="4">ABC-type quaternary amine transporter</fullName>
        <ecNumber evidence="4">7.6.2.9</ecNumber>
    </recommendedName>
</protein>
<dbReference type="PANTHER" id="PTHR42781">
    <property type="entry name" value="SPERMIDINE/PUTRESCINE IMPORT ATP-BINDING PROTEIN POTA"/>
    <property type="match status" value="1"/>
</dbReference>
<organism evidence="6 7">
    <name type="scientific">Neomoorella glycerini</name>
    <dbReference type="NCBI Taxonomy" id="55779"/>
    <lineage>
        <taxon>Bacteria</taxon>
        <taxon>Bacillati</taxon>
        <taxon>Bacillota</taxon>
        <taxon>Clostridia</taxon>
        <taxon>Neomoorellales</taxon>
        <taxon>Neomoorellaceae</taxon>
        <taxon>Neomoorella</taxon>
    </lineage>
</organism>
<evidence type="ECO:0000313" key="6">
    <source>
        <dbReference type="EMBL" id="QGP92333.1"/>
    </source>
</evidence>
<evidence type="ECO:0000256" key="1">
    <source>
        <dbReference type="ARBA" id="ARBA00022448"/>
    </source>
</evidence>
<dbReference type="PANTHER" id="PTHR42781:SF4">
    <property type="entry name" value="SPERMIDINE_PUTRESCINE IMPORT ATP-BINDING PROTEIN POTA"/>
    <property type="match status" value="1"/>
</dbReference>
<proteinExistence type="predicted"/>